<keyword evidence="2" id="KW-1185">Reference proteome</keyword>
<dbReference type="AlphaFoldDB" id="A0A9N8WMR0"/>
<accession>A0A9N8WMR0</accession>
<organism evidence="1 2">
    <name type="scientific">Funneliformis caledonium</name>
    <dbReference type="NCBI Taxonomy" id="1117310"/>
    <lineage>
        <taxon>Eukaryota</taxon>
        <taxon>Fungi</taxon>
        <taxon>Fungi incertae sedis</taxon>
        <taxon>Mucoromycota</taxon>
        <taxon>Glomeromycotina</taxon>
        <taxon>Glomeromycetes</taxon>
        <taxon>Glomerales</taxon>
        <taxon>Glomeraceae</taxon>
        <taxon>Funneliformis</taxon>
    </lineage>
</organism>
<comment type="caution">
    <text evidence="1">The sequence shown here is derived from an EMBL/GenBank/DDBJ whole genome shotgun (WGS) entry which is preliminary data.</text>
</comment>
<protein>
    <submittedName>
        <fullName evidence="1">2818_t:CDS:1</fullName>
    </submittedName>
</protein>
<dbReference type="Proteomes" id="UP000789570">
    <property type="component" value="Unassembled WGS sequence"/>
</dbReference>
<evidence type="ECO:0000313" key="2">
    <source>
        <dbReference type="Proteomes" id="UP000789570"/>
    </source>
</evidence>
<proteinExistence type="predicted"/>
<name>A0A9N8WMR0_9GLOM</name>
<sequence>MFDKHEIVKNFKEITNGERNRFMKKILWKSRKGKSSFILEVDLYKLNKLSSDYIITARDYDIEKNKGHFTTQVDI</sequence>
<reference evidence="1" key="1">
    <citation type="submission" date="2021-06" db="EMBL/GenBank/DDBJ databases">
        <authorList>
            <person name="Kallberg Y."/>
            <person name="Tangrot J."/>
            <person name="Rosling A."/>
        </authorList>
    </citation>
    <scope>NUCLEOTIDE SEQUENCE</scope>
    <source>
        <strain evidence="1">UK204</strain>
    </source>
</reference>
<evidence type="ECO:0000313" key="1">
    <source>
        <dbReference type="EMBL" id="CAG8487713.1"/>
    </source>
</evidence>
<dbReference type="EMBL" id="CAJVPQ010000507">
    <property type="protein sequence ID" value="CAG8487713.1"/>
    <property type="molecule type" value="Genomic_DNA"/>
</dbReference>
<gene>
    <name evidence="1" type="ORF">FCALED_LOCUS3041</name>
</gene>